<organism evidence="1 2">
    <name type="scientific">Alysiella crassa</name>
    <dbReference type="NCBI Taxonomy" id="153491"/>
    <lineage>
        <taxon>Bacteria</taxon>
        <taxon>Pseudomonadati</taxon>
        <taxon>Pseudomonadota</taxon>
        <taxon>Betaproteobacteria</taxon>
        <taxon>Neisseriales</taxon>
        <taxon>Neisseriaceae</taxon>
        <taxon>Alysiella</taxon>
    </lineage>
</organism>
<proteinExistence type="predicted"/>
<dbReference type="STRING" id="1120980.GCA_000745955_02375"/>
<protein>
    <submittedName>
        <fullName evidence="1">Uncharacterized protein</fullName>
    </submittedName>
</protein>
<gene>
    <name evidence="1" type="ORF">NCTC10283_02631</name>
</gene>
<accession>A0A376BVU0</accession>
<dbReference type="EMBL" id="UFSO01000003">
    <property type="protein sequence ID" value="SSY81066.1"/>
    <property type="molecule type" value="Genomic_DNA"/>
</dbReference>
<evidence type="ECO:0000313" key="1">
    <source>
        <dbReference type="EMBL" id="SSY81066.1"/>
    </source>
</evidence>
<keyword evidence="2" id="KW-1185">Reference proteome</keyword>
<dbReference type="Proteomes" id="UP000254209">
    <property type="component" value="Unassembled WGS sequence"/>
</dbReference>
<name>A0A376BVU0_9NEIS</name>
<evidence type="ECO:0000313" key="2">
    <source>
        <dbReference type="Proteomes" id="UP000254209"/>
    </source>
</evidence>
<reference evidence="1 2" key="1">
    <citation type="submission" date="2018-06" db="EMBL/GenBank/DDBJ databases">
        <authorList>
            <consortium name="Pathogen Informatics"/>
            <person name="Doyle S."/>
        </authorList>
    </citation>
    <scope>NUCLEOTIDE SEQUENCE [LARGE SCALE GENOMIC DNA]</scope>
    <source>
        <strain evidence="1 2">NCTC10283</strain>
    </source>
</reference>
<sequence>MKHNEVAWCKPLENMTENEIIAHFERYGFRDEMGHELTLCRDFLDLVALAAKRD</sequence>
<dbReference type="AlphaFoldDB" id="A0A376BVU0"/>